<organism evidence="3 4">
    <name type="scientific">Streptomyces mimosae</name>
    <dbReference type="NCBI Taxonomy" id="2586635"/>
    <lineage>
        <taxon>Bacteria</taxon>
        <taxon>Bacillati</taxon>
        <taxon>Actinomycetota</taxon>
        <taxon>Actinomycetes</taxon>
        <taxon>Kitasatosporales</taxon>
        <taxon>Streptomycetaceae</taxon>
        <taxon>Streptomyces</taxon>
    </lineage>
</organism>
<dbReference type="Proteomes" id="UP000314251">
    <property type="component" value="Unassembled WGS sequence"/>
</dbReference>
<proteinExistence type="predicted"/>
<sequence length="572" mass="62670">MNDHPGSKSVRVQSRSRRTLAVATGVVLSLSLLGACSDANSNRNNNGGDSGGDGVLTVGMPNGPQANNSNPLLETSASASLGYRAMIYEPLVMTNGIAPEEEGKPWLAEQWSWNEDFTQLELTVREGPTWSDGEEFTAEDVAFTFQLLKDHAGLNAGAIPFEEITQEGNTVTVTFSSSQFVNQVKIYQTYIVPEHIWSQVDNPETYEDQEPIGTGPYTLKTFTPQTITLTRRDEYWQDLPQVEELRYTGYNDNNAATTALANGELEWSYVFIPNFEDVYLSHDPDNFNLWFPTGLGIHGLWINTEREPFDDVVLRQAMNMVIDRQAIHEQGHAGAFPVVESPTGLPLPAGESFLAPEYQGVVQERDVEGARALLEENGYTFEGDALLTPEGEPVTMSLIDPAGWSDYLTSLSVISDNLAEIGIEASVETATVDGWRNSVDAGGFDATLHWTNGGATPYDTYQHVMDDALLQPIGEASPGGNFGRFDSPEAGEALREYANATDDEARAEAMNELQRIFVEQVPMIPTVASPVGAEYSTQNWVGWPSEEDPYAPPQPTQRNALEVVLNLEPADG</sequence>
<evidence type="ECO:0000313" key="4">
    <source>
        <dbReference type="Proteomes" id="UP000314251"/>
    </source>
</evidence>
<keyword evidence="4" id="KW-1185">Reference proteome</keyword>
<dbReference type="EMBL" id="VDLY02000021">
    <property type="protein sequence ID" value="KAB8161169.1"/>
    <property type="molecule type" value="Genomic_DNA"/>
</dbReference>
<dbReference type="RefSeq" id="WP_139673669.1">
    <property type="nucleotide sequence ID" value="NZ_VDLY02000021.1"/>
</dbReference>
<dbReference type="GO" id="GO:0043190">
    <property type="term" value="C:ATP-binding cassette (ABC) transporter complex"/>
    <property type="evidence" value="ECO:0007669"/>
    <property type="project" value="InterPro"/>
</dbReference>
<reference evidence="3" key="1">
    <citation type="submission" date="2019-10" db="EMBL/GenBank/DDBJ databases">
        <title>Nonomuraea sp. nov., isolated from Phyllanthus amarus.</title>
        <authorList>
            <person name="Klykleung N."/>
            <person name="Tanasupawat S."/>
        </authorList>
    </citation>
    <scope>NUCLEOTIDE SEQUENCE [LARGE SCALE GENOMIC DNA]</scope>
    <source>
        <strain evidence="3">3MP-10</strain>
    </source>
</reference>
<dbReference type="GO" id="GO:1904680">
    <property type="term" value="F:peptide transmembrane transporter activity"/>
    <property type="evidence" value="ECO:0007669"/>
    <property type="project" value="TreeGrafter"/>
</dbReference>
<dbReference type="GO" id="GO:0042597">
    <property type="term" value="C:periplasmic space"/>
    <property type="evidence" value="ECO:0007669"/>
    <property type="project" value="UniProtKB-ARBA"/>
</dbReference>
<dbReference type="CDD" id="cd08509">
    <property type="entry name" value="PBP2_TmCBP_oligosaccharides_like"/>
    <property type="match status" value="1"/>
</dbReference>
<dbReference type="PANTHER" id="PTHR30290">
    <property type="entry name" value="PERIPLASMIC BINDING COMPONENT OF ABC TRANSPORTER"/>
    <property type="match status" value="1"/>
</dbReference>
<feature type="region of interest" description="Disordered" evidence="1">
    <location>
        <begin position="40"/>
        <end position="73"/>
    </location>
</feature>
<dbReference type="InterPro" id="IPR000914">
    <property type="entry name" value="SBP_5_dom"/>
</dbReference>
<protein>
    <submittedName>
        <fullName evidence="3">ABC transporter substrate-binding protein</fullName>
    </submittedName>
</protein>
<dbReference type="AlphaFoldDB" id="A0A5N5ZZG5"/>
<dbReference type="OrthoDB" id="9764591at2"/>
<dbReference type="Gene3D" id="3.40.190.10">
    <property type="entry name" value="Periplasmic binding protein-like II"/>
    <property type="match status" value="1"/>
</dbReference>
<feature type="compositionally biased region" description="Polar residues" evidence="1">
    <location>
        <begin position="64"/>
        <end position="73"/>
    </location>
</feature>
<dbReference type="PANTHER" id="PTHR30290:SF82">
    <property type="entry name" value="ABC-TYPE DIPEPTIDE_OLIGOPEPTIDE TRANSPORT SYSTEM, PERIPLASMIC COMPONENT"/>
    <property type="match status" value="1"/>
</dbReference>
<dbReference type="InterPro" id="IPR030678">
    <property type="entry name" value="Peptide/Ni-bd"/>
</dbReference>
<name>A0A5N5ZZG5_9ACTN</name>
<dbReference type="GO" id="GO:0015833">
    <property type="term" value="P:peptide transport"/>
    <property type="evidence" value="ECO:0007669"/>
    <property type="project" value="TreeGrafter"/>
</dbReference>
<dbReference type="SUPFAM" id="SSF53850">
    <property type="entry name" value="Periplasmic binding protein-like II"/>
    <property type="match status" value="1"/>
</dbReference>
<evidence type="ECO:0000256" key="1">
    <source>
        <dbReference type="SAM" id="MobiDB-lite"/>
    </source>
</evidence>
<dbReference type="Pfam" id="PF00496">
    <property type="entry name" value="SBP_bac_5"/>
    <property type="match status" value="1"/>
</dbReference>
<dbReference type="Gene3D" id="3.10.105.10">
    <property type="entry name" value="Dipeptide-binding Protein, Domain 3"/>
    <property type="match status" value="1"/>
</dbReference>
<dbReference type="InterPro" id="IPR039424">
    <property type="entry name" value="SBP_5"/>
</dbReference>
<gene>
    <name evidence="3" type="ORF">FH607_026380</name>
</gene>
<feature type="domain" description="Solute-binding protein family 5" evidence="2">
    <location>
        <begin position="104"/>
        <end position="461"/>
    </location>
</feature>
<comment type="caution">
    <text evidence="3">The sequence shown here is derived from an EMBL/GenBank/DDBJ whole genome shotgun (WGS) entry which is preliminary data.</text>
</comment>
<accession>A0A5N5ZZG5</accession>
<evidence type="ECO:0000259" key="2">
    <source>
        <dbReference type="Pfam" id="PF00496"/>
    </source>
</evidence>
<dbReference type="Gene3D" id="3.90.76.10">
    <property type="entry name" value="Dipeptide-binding Protein, Domain 1"/>
    <property type="match status" value="1"/>
</dbReference>
<evidence type="ECO:0000313" key="3">
    <source>
        <dbReference type="EMBL" id="KAB8161169.1"/>
    </source>
</evidence>
<dbReference type="PIRSF" id="PIRSF002741">
    <property type="entry name" value="MppA"/>
    <property type="match status" value="1"/>
</dbReference>